<proteinExistence type="predicted"/>
<dbReference type="Gene3D" id="2.60.60.30">
    <property type="entry name" value="sav2460 like domains"/>
    <property type="match status" value="1"/>
</dbReference>
<keyword evidence="3" id="KW-1185">Reference proteome</keyword>
<accession>A0ABQ8Z5G3</accession>
<dbReference type="Pfam" id="PF00168">
    <property type="entry name" value="C2"/>
    <property type="match status" value="1"/>
</dbReference>
<comment type="caution">
    <text evidence="2">The sequence shown here is derived from an EMBL/GenBank/DDBJ whole genome shotgun (WGS) entry which is preliminary data.</text>
</comment>
<reference evidence="2" key="1">
    <citation type="submission" date="2022-08" db="EMBL/GenBank/DDBJ databases">
        <title>Novel sulfate-reducing endosymbionts in the free-living metamonad Anaeramoeba.</title>
        <authorList>
            <person name="Jerlstrom-Hultqvist J."/>
            <person name="Cepicka I."/>
            <person name="Gallot-Lavallee L."/>
            <person name="Salas-Leiva D."/>
            <person name="Curtis B.A."/>
            <person name="Zahonova K."/>
            <person name="Pipaliya S."/>
            <person name="Dacks J."/>
            <person name="Roger A.J."/>
        </authorList>
    </citation>
    <scope>NUCLEOTIDE SEQUENCE</scope>
    <source>
        <strain evidence="2">Schooner1</strain>
    </source>
</reference>
<dbReference type="InterPro" id="IPR035892">
    <property type="entry name" value="C2_domain_sf"/>
</dbReference>
<dbReference type="CDD" id="cd06974">
    <property type="entry name" value="TerD_like"/>
    <property type="match status" value="1"/>
</dbReference>
<dbReference type="PROSITE" id="PS50004">
    <property type="entry name" value="C2"/>
    <property type="match status" value="1"/>
</dbReference>
<evidence type="ECO:0000313" key="2">
    <source>
        <dbReference type="EMBL" id="KAJ6252024.1"/>
    </source>
</evidence>
<dbReference type="EMBL" id="JAOAOG010000050">
    <property type="protein sequence ID" value="KAJ6252024.1"/>
    <property type="molecule type" value="Genomic_DNA"/>
</dbReference>
<dbReference type="InterPro" id="IPR051324">
    <property type="entry name" value="Stress/Tellurium_Resist"/>
</dbReference>
<protein>
    <submittedName>
        <fullName evidence="2">Camp-binding protein</fullName>
    </submittedName>
</protein>
<evidence type="ECO:0000313" key="3">
    <source>
        <dbReference type="Proteomes" id="UP001150062"/>
    </source>
</evidence>
<dbReference type="Proteomes" id="UP001150062">
    <property type="component" value="Unassembled WGS sequence"/>
</dbReference>
<dbReference type="SUPFAM" id="SSF49562">
    <property type="entry name" value="C2 domain (Calcium/lipid-binding domain, CaLB)"/>
    <property type="match status" value="1"/>
</dbReference>
<feature type="domain" description="C2" evidence="1">
    <location>
        <begin position="1"/>
        <end position="113"/>
    </location>
</feature>
<name>A0ABQ8Z5G3_9EUKA</name>
<organism evidence="2 3">
    <name type="scientific">Anaeramoeba flamelloides</name>
    <dbReference type="NCBI Taxonomy" id="1746091"/>
    <lineage>
        <taxon>Eukaryota</taxon>
        <taxon>Metamonada</taxon>
        <taxon>Anaeramoebidae</taxon>
        <taxon>Anaeramoeba</taxon>
    </lineage>
</organism>
<dbReference type="PANTHER" id="PTHR32097:SF17">
    <property type="entry name" value="CAMP-BINDING PROTEIN 1-RELATED"/>
    <property type="match status" value="1"/>
</dbReference>
<gene>
    <name evidence="2" type="ORF">M0813_14572</name>
</gene>
<dbReference type="SMART" id="SM00239">
    <property type="entry name" value="C2"/>
    <property type="match status" value="1"/>
</dbReference>
<dbReference type="InterPro" id="IPR000008">
    <property type="entry name" value="C2_dom"/>
</dbReference>
<dbReference type="CDD" id="cd00030">
    <property type="entry name" value="C2"/>
    <property type="match status" value="1"/>
</dbReference>
<dbReference type="Gene3D" id="2.60.40.150">
    <property type="entry name" value="C2 domain"/>
    <property type="match status" value="1"/>
</dbReference>
<dbReference type="PANTHER" id="PTHR32097">
    <property type="entry name" value="CAMP-BINDING PROTEIN 1-RELATED"/>
    <property type="match status" value="1"/>
</dbReference>
<sequence>MSHLPFYCFEYKFSFNLKIHNGKNLPAMDKSGTSDPFCRFTLRNKTFKTKTIKKTLNPEWDEEFRFTELDRRELVPIEISCYDWDRFSTNDLIGTVTLDLPKYLNSVATNKETEINHTGDYPIVIKKKKKGEIEEKILESTLKISFSFKFKPLKTEPLFQVGEDFEIGNNNRRLAIALRYSQESLSQNGLSLALSALTFKKTDGKFLFPLYYANQVLGGFWYVPPSKSKYTYDHNALIEINTSLCRSIFDLTVFVVSLRPDMEDELEPLDSNNYSKFCDITGGCELNIIDLDNNTIISTTNLDLGGSLCIIGALEFGKDFSGFHFKPKIFPEEMGIMPPKHFGDVVGKIKQYAKQYVTNPPKFDSNEKMILFKKPQLVDFKTINSVEPTWIESFTVGLGWDTISGRSVDLDASVLLFDSKYNKEIVYYGRLQSKDRSVRHMGDNRSGRGDGDDEKIVINLKNVDKKIQKIVVVITSFTGQRFSQLSNTFIRLLSPSGNCFLRYDLDDLGDYTALVVAAFHRFENVWAFEAIGKLTSGKSPSSLVKIAKTLCEKTKL</sequence>
<dbReference type="Pfam" id="PF02342">
    <property type="entry name" value="TerD"/>
    <property type="match status" value="1"/>
</dbReference>
<evidence type="ECO:0000259" key="1">
    <source>
        <dbReference type="PROSITE" id="PS50004"/>
    </source>
</evidence>
<dbReference type="InterPro" id="IPR003325">
    <property type="entry name" value="TerD"/>
</dbReference>
<dbReference type="PRINTS" id="PR00360">
    <property type="entry name" value="C2DOMAIN"/>
</dbReference>